<organism evidence="9 10">
    <name type="scientific">Mesobacillus selenatarsenatis (strain DSM 18680 / JCM 14380 / FERM P-15431 / SF-1)</name>
    <dbReference type="NCBI Taxonomy" id="1321606"/>
    <lineage>
        <taxon>Bacteria</taxon>
        <taxon>Bacillati</taxon>
        <taxon>Bacillota</taxon>
        <taxon>Bacilli</taxon>
        <taxon>Bacillales</taxon>
        <taxon>Bacillaceae</taxon>
        <taxon>Mesobacillus</taxon>
    </lineage>
</organism>
<dbReference type="InterPro" id="IPR051258">
    <property type="entry name" value="Diverse_Substrate_Transporter"/>
</dbReference>
<feature type="transmembrane region" description="Helical" evidence="7">
    <location>
        <begin position="72"/>
        <end position="92"/>
    </location>
</feature>
<keyword evidence="3" id="KW-1003">Cell membrane</keyword>
<feature type="transmembrane region" description="Helical" evidence="7">
    <location>
        <begin position="251"/>
        <end position="270"/>
    </location>
</feature>
<evidence type="ECO:0000256" key="5">
    <source>
        <dbReference type="ARBA" id="ARBA00022989"/>
    </source>
</evidence>
<keyword evidence="10" id="KW-1185">Reference proteome</keyword>
<accession>A0A0A8WYX0</accession>
<comment type="caution">
    <text evidence="9">The sequence shown here is derived from an EMBL/GenBank/DDBJ whole genome shotgun (WGS) entry which is preliminary data.</text>
</comment>
<comment type="similarity">
    <text evidence="2">Belongs to the EamA transporter family.</text>
</comment>
<evidence type="ECO:0000256" key="2">
    <source>
        <dbReference type="ARBA" id="ARBA00007362"/>
    </source>
</evidence>
<dbReference type="SUPFAM" id="SSF103481">
    <property type="entry name" value="Multidrug resistance efflux transporter EmrE"/>
    <property type="match status" value="2"/>
</dbReference>
<dbReference type="RefSeq" id="WP_052442046.1">
    <property type="nucleotide sequence ID" value="NZ_BASE01000008.1"/>
</dbReference>
<dbReference type="EMBL" id="BASE01000008">
    <property type="protein sequence ID" value="GAM12194.1"/>
    <property type="molecule type" value="Genomic_DNA"/>
</dbReference>
<evidence type="ECO:0000256" key="4">
    <source>
        <dbReference type="ARBA" id="ARBA00022692"/>
    </source>
</evidence>
<feature type="transmembrane region" description="Helical" evidence="7">
    <location>
        <begin position="223"/>
        <end position="239"/>
    </location>
</feature>
<evidence type="ECO:0000313" key="9">
    <source>
        <dbReference type="EMBL" id="GAM12194.1"/>
    </source>
</evidence>
<feature type="domain" description="EamA" evidence="8">
    <location>
        <begin position="10"/>
        <end position="142"/>
    </location>
</feature>
<protein>
    <submittedName>
        <fullName evidence="9">Permease of the drug/metabolite transporter (DMT) superfamily</fullName>
    </submittedName>
</protein>
<dbReference type="InterPro" id="IPR037185">
    <property type="entry name" value="EmrE-like"/>
</dbReference>
<name>A0A0A8WYX0_MESS1</name>
<proteinExistence type="inferred from homology"/>
<dbReference type="InterPro" id="IPR000620">
    <property type="entry name" value="EamA_dom"/>
</dbReference>
<evidence type="ECO:0000256" key="3">
    <source>
        <dbReference type="ARBA" id="ARBA00022475"/>
    </source>
</evidence>
<evidence type="ECO:0000256" key="7">
    <source>
        <dbReference type="SAM" id="Phobius"/>
    </source>
</evidence>
<keyword evidence="5 7" id="KW-1133">Transmembrane helix</keyword>
<dbReference type="STRING" id="1321606.SAMD00020551_0325"/>
<evidence type="ECO:0000259" key="8">
    <source>
        <dbReference type="Pfam" id="PF00892"/>
    </source>
</evidence>
<keyword evidence="6 7" id="KW-0472">Membrane</keyword>
<dbReference type="PANTHER" id="PTHR42920:SF11">
    <property type="entry name" value="INNER MEMBRANE PROTEIN YTFF"/>
    <property type="match status" value="1"/>
</dbReference>
<dbReference type="GO" id="GO:0005886">
    <property type="term" value="C:plasma membrane"/>
    <property type="evidence" value="ECO:0007669"/>
    <property type="project" value="UniProtKB-SubCell"/>
</dbReference>
<evidence type="ECO:0000256" key="6">
    <source>
        <dbReference type="ARBA" id="ARBA00023136"/>
    </source>
</evidence>
<comment type="subcellular location">
    <subcellularLocation>
        <location evidence="1">Cell membrane</location>
        <topology evidence="1">Multi-pass membrane protein</topology>
    </subcellularLocation>
</comment>
<feature type="transmembrane region" description="Helical" evidence="7">
    <location>
        <begin position="98"/>
        <end position="120"/>
    </location>
</feature>
<feature type="transmembrane region" description="Helical" evidence="7">
    <location>
        <begin position="186"/>
        <end position="211"/>
    </location>
</feature>
<dbReference type="Pfam" id="PF00892">
    <property type="entry name" value="EamA"/>
    <property type="match status" value="2"/>
</dbReference>
<keyword evidence="4 7" id="KW-0812">Transmembrane</keyword>
<feature type="transmembrane region" description="Helical" evidence="7">
    <location>
        <begin position="276"/>
        <end position="294"/>
    </location>
</feature>
<feature type="transmembrane region" description="Helical" evidence="7">
    <location>
        <begin position="40"/>
        <end position="60"/>
    </location>
</feature>
<reference evidence="9 10" key="1">
    <citation type="submission" date="2013-06" db="EMBL/GenBank/DDBJ databases">
        <title>Whole genome shotgun sequence of Bacillus selenatarsenatis SF-1.</title>
        <authorList>
            <person name="Kuroda M."/>
            <person name="Sei K."/>
            <person name="Yamashita M."/>
            <person name="Ike M."/>
        </authorList>
    </citation>
    <scope>NUCLEOTIDE SEQUENCE [LARGE SCALE GENOMIC DNA]</scope>
    <source>
        <strain evidence="9 10">SF-1</strain>
    </source>
</reference>
<evidence type="ECO:0000256" key="1">
    <source>
        <dbReference type="ARBA" id="ARBA00004651"/>
    </source>
</evidence>
<dbReference type="AlphaFoldDB" id="A0A0A8WYX0"/>
<feature type="transmembrane region" description="Helical" evidence="7">
    <location>
        <begin position="153"/>
        <end position="174"/>
    </location>
</feature>
<feature type="transmembrane region" description="Helical" evidence="7">
    <location>
        <begin position="127"/>
        <end position="147"/>
    </location>
</feature>
<evidence type="ECO:0000313" key="10">
    <source>
        <dbReference type="Proteomes" id="UP000031014"/>
    </source>
</evidence>
<sequence>MIQRLGNAPYLLLVGAALFWGGNAVAGKFLAGSLTPVTISFTRLGIGVLIMSPVIIKLFRHERAALREHFKLLLFLAVTGVVGFNLLIYWAVNYTTAINATLLNSTSPLFIFLLSALLIGEKMELKYWVSMVISIVGVLIVITHGSVERMLALQFNIGDLIMVLAVISWSLYSIYIKKISGKLPSLAIFGFTLALGFMVMIPAVAIELAFVPVGEVNLAEWSALFYIGIFPSICSFLLWNRAVAMIGPSKASISLNLIPVFGTVAAFFILGEVIAIPQIIGGCLVFIGVFITSFTKKKAVQLVEEG</sequence>
<dbReference type="Proteomes" id="UP000031014">
    <property type="component" value="Unassembled WGS sequence"/>
</dbReference>
<feature type="domain" description="EamA" evidence="8">
    <location>
        <begin position="157"/>
        <end position="293"/>
    </location>
</feature>
<gene>
    <name evidence="9" type="ORF">SAMD00020551_0325</name>
</gene>
<dbReference type="PANTHER" id="PTHR42920">
    <property type="entry name" value="OS03G0707200 PROTEIN-RELATED"/>
    <property type="match status" value="1"/>
</dbReference>